<proteinExistence type="inferred from homology"/>
<keyword evidence="9" id="KW-1185">Reference proteome</keyword>
<sequence length="571" mass="62608">MLKCAGCQEFLSTARTALLVPHQESPVAPSPSGDSPTVKYPLPLHERNVPPPRCTSGLNSPAQADPRGTETEMASRLAASLALFFLLASVAVLIAVAVVQVHKRMYKSAGLRFGIVLDAGSSRTTLYLYQWPAEKENNTGVVNQTLSCLVEGPGISSLGLDSIQDQKSWSSLKNCAARATEAVPSSLHSTTPLFLGATAGMRLLRSENETASYEILQSLENYLRSLPFSFRNASIISGAEEGLYGWITANYLMGNFLERNLWNVWVHPQGGETIGSMDLGGASTQIAFNTPLDEGVGGEGYERVRLYGYEYNVYTHSFLCYGKNEAQMRVLAALVRAQKPPSGTVDNPCFPVDYNTTMSAANIFGSSCTEQPPNYDPNKQLLLVGTGDPAGCSAVVRTIFDLESCHGQANCSFNGVYQPALSGGFLAYSGFFYMAKALKLGRSFTLDTFNSTMLAFCSKNWTTLTTNYAIREIYLRSYCFSANYIYTLLVEGYKFTTETWNNILFQKEVDNSNIAWSLGYMLTLSNMIPAEPKLLWLPMDNSVFAGLLFMFSSLAILSLMFLIISLVRVCY</sequence>
<evidence type="ECO:0000313" key="8">
    <source>
        <dbReference type="EMBL" id="KAJ8354194.1"/>
    </source>
</evidence>
<dbReference type="GO" id="GO:0045134">
    <property type="term" value="F:UDP phosphatase activity"/>
    <property type="evidence" value="ECO:0007669"/>
    <property type="project" value="TreeGrafter"/>
</dbReference>
<reference evidence="8" key="1">
    <citation type="journal article" date="2023" name="Science">
        <title>Genome structures resolve the early diversification of teleost fishes.</title>
        <authorList>
            <person name="Parey E."/>
            <person name="Louis A."/>
            <person name="Montfort J."/>
            <person name="Bouchez O."/>
            <person name="Roques C."/>
            <person name="Iampietro C."/>
            <person name="Lluch J."/>
            <person name="Castinel A."/>
            <person name="Donnadieu C."/>
            <person name="Desvignes T."/>
            <person name="Floi Bucao C."/>
            <person name="Jouanno E."/>
            <person name="Wen M."/>
            <person name="Mejri S."/>
            <person name="Dirks R."/>
            <person name="Jansen H."/>
            <person name="Henkel C."/>
            <person name="Chen W.J."/>
            <person name="Zahm M."/>
            <person name="Cabau C."/>
            <person name="Klopp C."/>
            <person name="Thompson A.W."/>
            <person name="Robinson-Rechavi M."/>
            <person name="Braasch I."/>
            <person name="Lecointre G."/>
            <person name="Bobe J."/>
            <person name="Postlethwait J.H."/>
            <person name="Berthelot C."/>
            <person name="Roest Crollius H."/>
            <person name="Guiguen Y."/>
        </authorList>
    </citation>
    <scope>NUCLEOTIDE SEQUENCE</scope>
    <source>
        <strain evidence="8">WJC10195</strain>
    </source>
</reference>
<keyword evidence="4" id="KW-0547">Nucleotide-binding</keyword>
<evidence type="ECO:0000313" key="9">
    <source>
        <dbReference type="Proteomes" id="UP001152622"/>
    </source>
</evidence>
<dbReference type="GO" id="GO:0005524">
    <property type="term" value="F:ATP binding"/>
    <property type="evidence" value="ECO:0007669"/>
    <property type="project" value="UniProtKB-KW"/>
</dbReference>
<dbReference type="Gene3D" id="3.30.420.150">
    <property type="entry name" value="Exopolyphosphatase. Domain 2"/>
    <property type="match status" value="1"/>
</dbReference>
<keyword evidence="7" id="KW-0812">Transmembrane</keyword>
<dbReference type="AlphaFoldDB" id="A0A9Q1FA39"/>
<feature type="active site" description="Proton acceptor" evidence="3">
    <location>
        <position position="241"/>
    </location>
</feature>
<dbReference type="GO" id="GO:0009134">
    <property type="term" value="P:nucleoside diphosphate catabolic process"/>
    <property type="evidence" value="ECO:0007669"/>
    <property type="project" value="TreeGrafter"/>
</dbReference>
<dbReference type="GO" id="GO:0005886">
    <property type="term" value="C:plasma membrane"/>
    <property type="evidence" value="ECO:0007669"/>
    <property type="project" value="TreeGrafter"/>
</dbReference>
<keyword evidence="7" id="KW-0472">Membrane</keyword>
<evidence type="ECO:0000256" key="2">
    <source>
        <dbReference type="ARBA" id="ARBA00022801"/>
    </source>
</evidence>
<organism evidence="8 9">
    <name type="scientific">Synaphobranchus kaupii</name>
    <name type="common">Kaup's arrowtooth eel</name>
    <dbReference type="NCBI Taxonomy" id="118154"/>
    <lineage>
        <taxon>Eukaryota</taxon>
        <taxon>Metazoa</taxon>
        <taxon>Chordata</taxon>
        <taxon>Craniata</taxon>
        <taxon>Vertebrata</taxon>
        <taxon>Euteleostomi</taxon>
        <taxon>Actinopterygii</taxon>
        <taxon>Neopterygii</taxon>
        <taxon>Teleostei</taxon>
        <taxon>Anguilliformes</taxon>
        <taxon>Synaphobranchidae</taxon>
        <taxon>Synaphobranchus</taxon>
    </lineage>
</organism>
<feature type="region of interest" description="Disordered" evidence="6">
    <location>
        <begin position="23"/>
        <end position="71"/>
    </location>
</feature>
<dbReference type="GO" id="GO:0017111">
    <property type="term" value="F:ribonucleoside triphosphate phosphatase activity"/>
    <property type="evidence" value="ECO:0007669"/>
    <property type="project" value="TreeGrafter"/>
</dbReference>
<dbReference type="EMBL" id="JAINUF010000007">
    <property type="protein sequence ID" value="KAJ8354194.1"/>
    <property type="molecule type" value="Genomic_DNA"/>
</dbReference>
<dbReference type="Gene3D" id="3.30.420.40">
    <property type="match status" value="1"/>
</dbReference>
<protein>
    <recommendedName>
        <fullName evidence="10">Ectonucleoside triphosphate diphosphohydrolase 3</fullName>
    </recommendedName>
</protein>
<name>A0A9Q1FA39_SYNKA</name>
<evidence type="ECO:0000256" key="7">
    <source>
        <dbReference type="SAM" id="Phobius"/>
    </source>
</evidence>
<keyword evidence="7" id="KW-1133">Transmembrane helix</keyword>
<gene>
    <name evidence="8" type="ORF">SKAU_G00217610</name>
</gene>
<evidence type="ECO:0000256" key="5">
    <source>
        <dbReference type="RuleBase" id="RU003833"/>
    </source>
</evidence>
<keyword evidence="4" id="KW-0067">ATP-binding</keyword>
<evidence type="ECO:0008006" key="10">
    <source>
        <dbReference type="Google" id="ProtNLM"/>
    </source>
</evidence>
<dbReference type="GO" id="GO:0004382">
    <property type="term" value="F:GDP phosphatase activity"/>
    <property type="evidence" value="ECO:0007669"/>
    <property type="project" value="TreeGrafter"/>
</dbReference>
<keyword evidence="2 5" id="KW-0378">Hydrolase</keyword>
<dbReference type="InterPro" id="IPR000407">
    <property type="entry name" value="GDA1_CD39_NTPase"/>
</dbReference>
<dbReference type="FunFam" id="3.30.420.40:FF:000068">
    <property type="entry name" value="Ectonucleoside triphosphate diphosphohydrolase 1"/>
    <property type="match status" value="1"/>
</dbReference>
<dbReference type="OrthoDB" id="6372431at2759"/>
<evidence type="ECO:0000256" key="3">
    <source>
        <dbReference type="PIRSR" id="PIRSR600407-1"/>
    </source>
</evidence>
<comment type="similarity">
    <text evidence="1 5">Belongs to the GDA1/CD39 NTPase family.</text>
</comment>
<dbReference type="PANTHER" id="PTHR11782:SF38">
    <property type="entry name" value="ECTONUCLEOSIDE TRIPHOSPHATE DIPHOSPHOHYDROLASE 3"/>
    <property type="match status" value="1"/>
</dbReference>
<evidence type="ECO:0000256" key="1">
    <source>
        <dbReference type="ARBA" id="ARBA00009283"/>
    </source>
</evidence>
<comment type="caution">
    <text evidence="8">The sequence shown here is derived from an EMBL/GenBank/DDBJ whole genome shotgun (WGS) entry which is preliminary data.</text>
</comment>
<dbReference type="PROSITE" id="PS01238">
    <property type="entry name" value="GDA1_CD39_NTPASE"/>
    <property type="match status" value="1"/>
</dbReference>
<feature type="transmembrane region" description="Helical" evidence="7">
    <location>
        <begin position="77"/>
        <end position="99"/>
    </location>
</feature>
<feature type="transmembrane region" description="Helical" evidence="7">
    <location>
        <begin position="543"/>
        <end position="567"/>
    </location>
</feature>
<evidence type="ECO:0000256" key="6">
    <source>
        <dbReference type="SAM" id="MobiDB-lite"/>
    </source>
</evidence>
<dbReference type="PANTHER" id="PTHR11782">
    <property type="entry name" value="ADENOSINE/GUANOSINE DIPHOSPHATASE"/>
    <property type="match status" value="1"/>
</dbReference>
<dbReference type="Pfam" id="PF01150">
    <property type="entry name" value="GDA1_CD39"/>
    <property type="match status" value="1"/>
</dbReference>
<evidence type="ECO:0000256" key="4">
    <source>
        <dbReference type="PIRSR" id="PIRSR600407-2"/>
    </source>
</evidence>
<feature type="binding site" evidence="4">
    <location>
        <begin position="281"/>
        <end position="285"/>
    </location>
    <ligand>
        <name>ATP</name>
        <dbReference type="ChEBI" id="CHEBI:30616"/>
    </ligand>
</feature>
<dbReference type="Proteomes" id="UP001152622">
    <property type="component" value="Chromosome 7"/>
</dbReference>
<accession>A0A9Q1FA39</accession>